<feature type="signal peptide" evidence="1">
    <location>
        <begin position="1"/>
        <end position="19"/>
    </location>
</feature>
<sequence>MMSWTVLSSVLWSSGLQDGAPRQSMGGGGCLEHPHLTAPLPLGSALAAVHTALCNQQMPSMFSLLQPHSQWEIQFKKLGRGAAGRVKAWELSERLHALWMCG</sequence>
<evidence type="ECO:0000256" key="1">
    <source>
        <dbReference type="SAM" id="SignalP"/>
    </source>
</evidence>
<organism evidence="2">
    <name type="scientific">Eutreptiella gymnastica</name>
    <dbReference type="NCBI Taxonomy" id="73025"/>
    <lineage>
        <taxon>Eukaryota</taxon>
        <taxon>Discoba</taxon>
        <taxon>Euglenozoa</taxon>
        <taxon>Euglenida</taxon>
        <taxon>Spirocuta</taxon>
        <taxon>Euglenophyceae</taxon>
        <taxon>Eutreptiales</taxon>
        <taxon>Eutreptiaceae</taxon>
        <taxon>Eutreptiella</taxon>
    </lineage>
</organism>
<protein>
    <submittedName>
        <fullName evidence="2">Uncharacterized protein</fullName>
    </submittedName>
</protein>
<feature type="chain" id="PRO_5031028461" evidence="1">
    <location>
        <begin position="20"/>
        <end position="102"/>
    </location>
</feature>
<dbReference type="AlphaFoldDB" id="A0A7S4LF85"/>
<dbReference type="EMBL" id="HBJA01106473">
    <property type="protein sequence ID" value="CAE0825527.1"/>
    <property type="molecule type" value="Transcribed_RNA"/>
</dbReference>
<gene>
    <name evidence="2" type="ORF">EGYM00163_LOCUS36776</name>
</gene>
<proteinExistence type="predicted"/>
<accession>A0A7S4LF85</accession>
<reference evidence="2" key="1">
    <citation type="submission" date="2021-01" db="EMBL/GenBank/DDBJ databases">
        <authorList>
            <person name="Corre E."/>
            <person name="Pelletier E."/>
            <person name="Niang G."/>
            <person name="Scheremetjew M."/>
            <person name="Finn R."/>
            <person name="Kale V."/>
            <person name="Holt S."/>
            <person name="Cochrane G."/>
            <person name="Meng A."/>
            <person name="Brown T."/>
            <person name="Cohen L."/>
        </authorList>
    </citation>
    <scope>NUCLEOTIDE SEQUENCE</scope>
    <source>
        <strain evidence="2">CCMP1594</strain>
    </source>
</reference>
<keyword evidence="1" id="KW-0732">Signal</keyword>
<name>A0A7S4LF85_9EUGL</name>
<evidence type="ECO:0000313" key="2">
    <source>
        <dbReference type="EMBL" id="CAE0825527.1"/>
    </source>
</evidence>